<dbReference type="Pfam" id="PF03067">
    <property type="entry name" value="LPMO_10"/>
    <property type="match status" value="1"/>
</dbReference>
<protein>
    <submittedName>
        <fullName evidence="9">Chitin-binding domain protein</fullName>
    </submittedName>
</protein>
<organism evidence="9 10">
    <name type="scientific">Pyrenophora tritici-repentis</name>
    <dbReference type="NCBI Taxonomy" id="45151"/>
    <lineage>
        <taxon>Eukaryota</taxon>
        <taxon>Fungi</taxon>
        <taxon>Dikarya</taxon>
        <taxon>Ascomycota</taxon>
        <taxon>Pezizomycotina</taxon>
        <taxon>Dothideomycetes</taxon>
        <taxon>Pleosporomycetidae</taxon>
        <taxon>Pleosporales</taxon>
        <taxon>Pleosporineae</taxon>
        <taxon>Pleosporaceae</taxon>
        <taxon>Pyrenophora</taxon>
    </lineage>
</organism>
<proteinExistence type="inferred from homology"/>
<dbReference type="OMA" id="RCNLWLC"/>
<evidence type="ECO:0000256" key="2">
    <source>
        <dbReference type="ARBA" id="ARBA00022723"/>
    </source>
</evidence>
<evidence type="ECO:0000313" key="10">
    <source>
        <dbReference type="Proteomes" id="UP000249757"/>
    </source>
</evidence>
<name>A0A2W1CXJ0_9PLEO</name>
<accession>A0A2W1CXJ0</accession>
<evidence type="ECO:0000256" key="3">
    <source>
        <dbReference type="ARBA" id="ARBA00023008"/>
    </source>
</evidence>
<evidence type="ECO:0000259" key="8">
    <source>
        <dbReference type="Pfam" id="PF03067"/>
    </source>
</evidence>
<reference evidence="10" key="1">
    <citation type="journal article" date="2022" name="Microb. Genom.">
        <title>A global pangenome for the wheat fungal pathogen Pyrenophora tritici-repentis and prediction of effector protein structural homology.</title>
        <authorList>
            <person name="Moolhuijzen P.M."/>
            <person name="See P.T."/>
            <person name="Shi G."/>
            <person name="Powell H.R."/>
            <person name="Cockram J."/>
            <person name="Jorgensen L.N."/>
            <person name="Benslimane H."/>
            <person name="Strelkov S.E."/>
            <person name="Turner J."/>
            <person name="Liu Z."/>
            <person name="Moffat C.S."/>
        </authorList>
    </citation>
    <scope>NUCLEOTIDE SEQUENCE [LARGE SCALE GENOMIC DNA]</scope>
</reference>
<dbReference type="Gene3D" id="2.70.50.70">
    <property type="match status" value="1"/>
</dbReference>
<evidence type="ECO:0000256" key="4">
    <source>
        <dbReference type="ARBA" id="ARBA00023157"/>
    </source>
</evidence>
<dbReference type="OrthoDB" id="120613at2759"/>
<dbReference type="InterPro" id="IPR004302">
    <property type="entry name" value="Cellulose/chitin-bd_N"/>
</dbReference>
<gene>
    <name evidence="9" type="ORF">Ptr86124_003066</name>
</gene>
<keyword evidence="4" id="KW-1015">Disulfide bond</keyword>
<feature type="domain" description="Chitin-binding type-4" evidence="8">
    <location>
        <begin position="19"/>
        <end position="192"/>
    </location>
</feature>
<keyword evidence="2" id="KW-0479">Metal-binding</keyword>
<dbReference type="AlphaFoldDB" id="A0A2W1CXJ0"/>
<feature type="chain" id="PRO_5041126704" evidence="7">
    <location>
        <begin position="19"/>
        <end position="210"/>
    </location>
</feature>
<keyword evidence="5" id="KW-0325">Glycoprotein</keyword>
<dbReference type="InterPro" id="IPR052282">
    <property type="entry name" value="Starch-active_LPMO"/>
</dbReference>
<dbReference type="PANTHER" id="PTHR36575:SF2">
    <property type="entry name" value="CHITIN-BINDING TYPE-4 DOMAIN-CONTAINING PROTEIN-RELATED"/>
    <property type="match status" value="1"/>
</dbReference>
<evidence type="ECO:0000256" key="1">
    <source>
        <dbReference type="ARBA" id="ARBA00001973"/>
    </source>
</evidence>
<comment type="cofactor">
    <cofactor evidence="1">
        <name>Cu(2+)</name>
        <dbReference type="ChEBI" id="CHEBI:29036"/>
    </cofactor>
</comment>
<keyword evidence="10" id="KW-1185">Reference proteome</keyword>
<dbReference type="GO" id="GO:0046872">
    <property type="term" value="F:metal ion binding"/>
    <property type="evidence" value="ECO:0007669"/>
    <property type="project" value="UniProtKB-KW"/>
</dbReference>
<keyword evidence="3" id="KW-0186">Copper</keyword>
<comment type="caution">
    <text evidence="9">The sequence shown here is derived from an EMBL/GenBank/DDBJ whole genome shotgun (WGS) entry which is preliminary data.</text>
</comment>
<keyword evidence="7" id="KW-0732">Signal</keyword>
<comment type="similarity">
    <text evidence="6">Belongs to the polysaccharide monooxygenase AA13 family.</text>
</comment>
<dbReference type="Proteomes" id="UP000249757">
    <property type="component" value="Unassembled WGS sequence"/>
</dbReference>
<dbReference type="PANTHER" id="PTHR36575">
    <property type="entry name" value="BINDING PROTEIN, PUTATIVE (AFU_ORTHOLOGUE AFUA_1G14430)-RELATED"/>
    <property type="match status" value="1"/>
</dbReference>
<dbReference type="EMBL" id="NRDI02000003">
    <property type="protein sequence ID" value="KAI1517765.1"/>
    <property type="molecule type" value="Genomic_DNA"/>
</dbReference>
<evidence type="ECO:0000256" key="7">
    <source>
        <dbReference type="SAM" id="SignalP"/>
    </source>
</evidence>
<evidence type="ECO:0000256" key="5">
    <source>
        <dbReference type="ARBA" id="ARBA00023180"/>
    </source>
</evidence>
<evidence type="ECO:0000256" key="6">
    <source>
        <dbReference type="ARBA" id="ARBA00034311"/>
    </source>
</evidence>
<feature type="signal peptide" evidence="7">
    <location>
        <begin position="1"/>
        <end position="18"/>
    </location>
</feature>
<sequence>MHFTTTSLLALAVPTVLGHGLITSPPSRPVGPAIIKNCGPKVEQDIRLDNTSHVEGLPELAAQDPAYNATSCNLFLCKGLQFADNPANHTQMWTAGQVVPIKVWIRIPHEGSANVSIVDTKTNTIVGEMLKVWKSGYAPGSKESDVPADQKEFSVTVPEGLEEKCKSAGDCVLQWWWYGLSAKQTYESCVDFMVMKKGVRRDAFARAFAG</sequence>
<evidence type="ECO:0000313" key="9">
    <source>
        <dbReference type="EMBL" id="KAI1517765.1"/>
    </source>
</evidence>